<dbReference type="EMBL" id="QUSW01000003">
    <property type="protein sequence ID" value="RQP24441.1"/>
    <property type="molecule type" value="Genomic_DNA"/>
</dbReference>
<reference evidence="2 3" key="2">
    <citation type="submission" date="2018-12" db="EMBL/GenBank/DDBJ databases">
        <title>Rhizobacter gummiphilus sp. nov., a rubber-degrading bacterium isolated from the soil of a botanical garden in Japan.</title>
        <authorList>
            <person name="Shunsuke S.S."/>
        </authorList>
    </citation>
    <scope>NUCLEOTIDE SEQUENCE [LARGE SCALE GENOMIC DNA]</scope>
    <source>
        <strain evidence="2 3">S-16</strain>
    </source>
</reference>
<proteinExistence type="predicted"/>
<dbReference type="Proteomes" id="UP000267464">
    <property type="component" value="Unassembled WGS sequence"/>
</dbReference>
<comment type="caution">
    <text evidence="2">The sequence shown here is derived from an EMBL/GenBank/DDBJ whole genome shotgun (WGS) entry which is preliminary data.</text>
</comment>
<organism evidence="2 3">
    <name type="scientific">Piscinibacter terrae</name>
    <dbReference type="NCBI Taxonomy" id="2496871"/>
    <lineage>
        <taxon>Bacteria</taxon>
        <taxon>Pseudomonadati</taxon>
        <taxon>Pseudomonadota</taxon>
        <taxon>Betaproteobacteria</taxon>
        <taxon>Burkholderiales</taxon>
        <taxon>Sphaerotilaceae</taxon>
        <taxon>Piscinibacter</taxon>
    </lineage>
</organism>
<evidence type="ECO:0000313" key="2">
    <source>
        <dbReference type="EMBL" id="RQP24441.1"/>
    </source>
</evidence>
<gene>
    <name evidence="2" type="ORF">DZC73_14230</name>
</gene>
<keyword evidence="3" id="KW-1185">Reference proteome</keyword>
<dbReference type="AlphaFoldDB" id="A0A3N7HU55"/>
<accession>A0A3N7HU55</accession>
<feature type="region of interest" description="Disordered" evidence="1">
    <location>
        <begin position="15"/>
        <end position="41"/>
    </location>
</feature>
<evidence type="ECO:0000313" key="3">
    <source>
        <dbReference type="Proteomes" id="UP000267464"/>
    </source>
</evidence>
<reference evidence="2 3" key="1">
    <citation type="submission" date="2018-08" db="EMBL/GenBank/DDBJ databases">
        <authorList>
            <person name="Khan S.A."/>
            <person name="Jeon C.O."/>
            <person name="Chun B.H."/>
            <person name="Jeong S.E."/>
        </authorList>
    </citation>
    <scope>NUCLEOTIDE SEQUENCE [LARGE SCALE GENOMIC DNA]</scope>
    <source>
        <strain evidence="2 3">S-16</strain>
    </source>
</reference>
<dbReference type="RefSeq" id="WP_124540976.1">
    <property type="nucleotide sequence ID" value="NZ_QUSW01000003.1"/>
</dbReference>
<protein>
    <submittedName>
        <fullName evidence="2">Uncharacterized protein</fullName>
    </submittedName>
</protein>
<sequence>MPSTFVPRAPSVLARAAAEREQARHGSTGPTQTSVGRSFQVLQSSRAPAQLSLFLRPSAVDVK</sequence>
<evidence type="ECO:0000256" key="1">
    <source>
        <dbReference type="SAM" id="MobiDB-lite"/>
    </source>
</evidence>
<feature type="compositionally biased region" description="Polar residues" evidence="1">
    <location>
        <begin position="28"/>
        <end position="41"/>
    </location>
</feature>
<name>A0A3N7HU55_9BURK</name>